<reference evidence="1 2" key="1">
    <citation type="submission" date="2016-10" db="EMBL/GenBank/DDBJ databases">
        <title>Genome sequence of the ascomycete fungus Penicillium subrubescens.</title>
        <authorList>
            <person name="De Vries R.P."/>
            <person name="Peng M."/>
            <person name="Dilokpimol A."/>
            <person name="Hilden K."/>
            <person name="Makela M.R."/>
            <person name="Grigoriev I."/>
            <person name="Riley R."/>
            <person name="Granchi Z."/>
        </authorList>
    </citation>
    <scope>NUCLEOTIDE SEQUENCE [LARGE SCALE GENOMIC DNA]</scope>
    <source>
        <strain evidence="1 2">CBS 132785</strain>
    </source>
</reference>
<accession>A0A1Q5TI01</accession>
<keyword evidence="2" id="KW-1185">Reference proteome</keyword>
<name>A0A1Q5TI01_9EURO</name>
<evidence type="ECO:0000313" key="2">
    <source>
        <dbReference type="Proteomes" id="UP000186955"/>
    </source>
</evidence>
<organism evidence="1 2">
    <name type="scientific">Penicillium subrubescens</name>
    <dbReference type="NCBI Taxonomy" id="1316194"/>
    <lineage>
        <taxon>Eukaryota</taxon>
        <taxon>Fungi</taxon>
        <taxon>Dikarya</taxon>
        <taxon>Ascomycota</taxon>
        <taxon>Pezizomycotina</taxon>
        <taxon>Eurotiomycetes</taxon>
        <taxon>Eurotiomycetidae</taxon>
        <taxon>Eurotiales</taxon>
        <taxon>Aspergillaceae</taxon>
        <taxon>Penicillium</taxon>
    </lineage>
</organism>
<dbReference type="Proteomes" id="UP000186955">
    <property type="component" value="Unassembled WGS sequence"/>
</dbReference>
<dbReference type="EMBL" id="MNBE01000653">
    <property type="protein sequence ID" value="OKO99844.1"/>
    <property type="molecule type" value="Genomic_DNA"/>
</dbReference>
<gene>
    <name evidence="1" type="ORF">PENSUB_8061</name>
</gene>
<proteinExistence type="predicted"/>
<dbReference type="AlphaFoldDB" id="A0A1Q5TI01"/>
<comment type="caution">
    <text evidence="1">The sequence shown here is derived from an EMBL/GenBank/DDBJ whole genome shotgun (WGS) entry which is preliminary data.</text>
</comment>
<dbReference type="STRING" id="1316194.A0A1Q5TI01"/>
<protein>
    <submittedName>
        <fullName evidence="1">Uncharacterized protein</fullName>
    </submittedName>
</protein>
<evidence type="ECO:0000313" key="1">
    <source>
        <dbReference type="EMBL" id="OKO99844.1"/>
    </source>
</evidence>
<sequence length="367" mass="42652">MSLFLNLPFELRALIIEHVLYTPLNPPVTPLESEGMEYHDLEYRAWQGGGGKAYYHKQQNKTTSADSLPLLLTSRQLSTETQAILGHRNRKIDYILDVSVRNDLDLFLTWLSVPCLTTHVSTLYANVRLFGHIIEKRTVRNQLGDGGRLGFHWLFYAALERFLRYGPVGKKKRKGEEEPKPSGYRYRRNIQEFEDREILIDTLILDFSSAETELNFPPEDIEYKHWSWRHWGRDRLPRDQGVIPENLSSYTSRPEWLCEYLRGWISGLLAMSYHTSAYGMPLYEQIGTIRMLVDGELHSEFDLTARLDRLRFIDVHSTMGHLSRDEREAGFAKWKSETLVRREAQGFPVKQTSGGEGQGEVDKNTWI</sequence>